<dbReference type="RefSeq" id="WP_357789201.1">
    <property type="nucleotide sequence ID" value="NZ_JBFAKC010000020.1"/>
</dbReference>
<comment type="caution">
    <text evidence="3">The sequence shown here is derived from an EMBL/GenBank/DDBJ whole genome shotgun (WGS) entry which is preliminary data.</text>
</comment>
<keyword evidence="2" id="KW-0472">Membrane</keyword>
<protein>
    <submittedName>
        <fullName evidence="3">DUF4064 domain-containing protein</fullName>
    </submittedName>
</protein>
<feature type="transmembrane region" description="Helical" evidence="2">
    <location>
        <begin position="111"/>
        <end position="134"/>
    </location>
</feature>
<feature type="compositionally biased region" description="Pro residues" evidence="1">
    <location>
        <begin position="264"/>
        <end position="282"/>
    </location>
</feature>
<keyword evidence="2" id="KW-1133">Transmembrane helix</keyword>
<name>A0ABV3G3J8_9NOCA</name>
<reference evidence="3 4" key="1">
    <citation type="submission" date="2024-06" db="EMBL/GenBank/DDBJ databases">
        <title>The Natural Products Discovery Center: Release of the First 8490 Sequenced Strains for Exploring Actinobacteria Biosynthetic Diversity.</title>
        <authorList>
            <person name="Kalkreuter E."/>
            <person name="Kautsar S.A."/>
            <person name="Yang D."/>
            <person name="Bader C.D."/>
            <person name="Teijaro C.N."/>
            <person name="Fluegel L."/>
            <person name="Davis C.M."/>
            <person name="Simpson J.R."/>
            <person name="Lauterbach L."/>
            <person name="Steele A.D."/>
            <person name="Gui C."/>
            <person name="Meng S."/>
            <person name="Li G."/>
            <person name="Viehrig K."/>
            <person name="Ye F."/>
            <person name="Su P."/>
            <person name="Kiefer A.F."/>
            <person name="Nichols A."/>
            <person name="Cepeda A.J."/>
            <person name="Yan W."/>
            <person name="Fan B."/>
            <person name="Jiang Y."/>
            <person name="Adhikari A."/>
            <person name="Zheng C.-J."/>
            <person name="Schuster L."/>
            <person name="Cowan T.M."/>
            <person name="Smanski M.J."/>
            <person name="Chevrette M.G."/>
            <person name="De Carvalho L.P.S."/>
            <person name="Shen B."/>
        </authorList>
    </citation>
    <scope>NUCLEOTIDE SEQUENCE [LARGE SCALE GENOMIC DNA]</scope>
    <source>
        <strain evidence="3 4">NPDC050403</strain>
    </source>
</reference>
<feature type="region of interest" description="Disordered" evidence="1">
    <location>
        <begin position="181"/>
        <end position="297"/>
    </location>
</feature>
<dbReference type="Proteomes" id="UP001551695">
    <property type="component" value="Unassembled WGS sequence"/>
</dbReference>
<gene>
    <name evidence="3" type="ORF">AB0I48_32395</name>
</gene>
<keyword evidence="2" id="KW-0812">Transmembrane</keyword>
<evidence type="ECO:0000313" key="3">
    <source>
        <dbReference type="EMBL" id="MEV0712269.1"/>
    </source>
</evidence>
<proteinExistence type="predicted"/>
<evidence type="ECO:0000256" key="1">
    <source>
        <dbReference type="SAM" id="MobiDB-lite"/>
    </source>
</evidence>
<accession>A0ABV3G3J8</accession>
<feature type="transmembrane region" description="Helical" evidence="2">
    <location>
        <begin position="76"/>
        <end position="99"/>
    </location>
</feature>
<feature type="transmembrane region" description="Helical" evidence="2">
    <location>
        <begin position="146"/>
        <end position="164"/>
    </location>
</feature>
<keyword evidence="4" id="KW-1185">Reference proteome</keyword>
<evidence type="ECO:0000313" key="4">
    <source>
        <dbReference type="Proteomes" id="UP001551695"/>
    </source>
</evidence>
<feature type="transmembrane region" description="Helical" evidence="2">
    <location>
        <begin position="29"/>
        <end position="56"/>
    </location>
</feature>
<evidence type="ECO:0000256" key="2">
    <source>
        <dbReference type="SAM" id="Phobius"/>
    </source>
</evidence>
<dbReference type="EMBL" id="JBFAKC010000020">
    <property type="protein sequence ID" value="MEV0712269.1"/>
    <property type="molecule type" value="Genomic_DNA"/>
</dbReference>
<organism evidence="3 4">
    <name type="scientific">Nocardia aurea</name>
    <dbReference type="NCBI Taxonomy" id="2144174"/>
    <lineage>
        <taxon>Bacteria</taxon>
        <taxon>Bacillati</taxon>
        <taxon>Actinomycetota</taxon>
        <taxon>Actinomycetes</taxon>
        <taxon>Mycobacteriales</taxon>
        <taxon>Nocardiaceae</taxon>
        <taxon>Nocardia</taxon>
    </lineage>
</organism>
<feature type="compositionally biased region" description="Low complexity" evidence="1">
    <location>
        <begin position="181"/>
        <end position="214"/>
    </location>
</feature>
<sequence>MAYPQYPGGYNPYPGGYSMPAAAPNGATAIIAGVLAGLGALSNLVGGGFNVAFSAADFGSDLSEFDSTGLLGNESYSTFALVTGIVSIITAVVLGVGAIMLFNRKALGRTLVAAACAVCILSQLVGVVVVLGLLSSTDVSPVSGGLSGIFSIVFPVATLVLALVPATSRWLAHRPTEVPPGYGYPQQGYPQPGYPDARDQQYGGSQPGYQQPGYPQQPPGIPGTGAPLGDPVYSAPPSVPQPGYPQQDHGIPAPSVPLGDPAYSAPPPLPRPDPAYPPPPVPLTKSQDETWKPQGGW</sequence>